<dbReference type="InterPro" id="IPR036388">
    <property type="entry name" value="WH-like_DNA-bd_sf"/>
</dbReference>
<dbReference type="CDD" id="cd07377">
    <property type="entry name" value="WHTH_GntR"/>
    <property type="match status" value="1"/>
</dbReference>
<dbReference type="PROSITE" id="PS50949">
    <property type="entry name" value="HTH_GNTR"/>
    <property type="match status" value="1"/>
</dbReference>
<evidence type="ECO:0000313" key="5">
    <source>
        <dbReference type="EMBL" id="MFC3983430.1"/>
    </source>
</evidence>
<dbReference type="InterPro" id="IPR028978">
    <property type="entry name" value="Chorismate_lyase_/UTRA_dom_sf"/>
</dbReference>
<keyword evidence="3" id="KW-0804">Transcription</keyword>
<dbReference type="Pfam" id="PF07702">
    <property type="entry name" value="UTRA"/>
    <property type="match status" value="1"/>
</dbReference>
<protein>
    <submittedName>
        <fullName evidence="5">GntR family transcriptional regulator</fullName>
    </submittedName>
</protein>
<dbReference type="PANTHER" id="PTHR44846">
    <property type="entry name" value="MANNOSYL-D-GLYCERATE TRANSPORT/METABOLISM SYSTEM REPRESSOR MNGR-RELATED"/>
    <property type="match status" value="1"/>
</dbReference>
<evidence type="ECO:0000256" key="3">
    <source>
        <dbReference type="ARBA" id="ARBA00023163"/>
    </source>
</evidence>
<reference evidence="6" key="1">
    <citation type="journal article" date="2019" name="Int. J. Syst. Evol. Microbiol.">
        <title>The Global Catalogue of Microorganisms (GCM) 10K type strain sequencing project: providing services to taxonomists for standard genome sequencing and annotation.</title>
        <authorList>
            <consortium name="The Broad Institute Genomics Platform"/>
            <consortium name="The Broad Institute Genome Sequencing Center for Infectious Disease"/>
            <person name="Wu L."/>
            <person name="Ma J."/>
        </authorList>
    </citation>
    <scope>NUCLEOTIDE SEQUENCE [LARGE SCALE GENOMIC DNA]</scope>
    <source>
        <strain evidence="6">TBRC 7912</strain>
    </source>
</reference>
<evidence type="ECO:0000313" key="6">
    <source>
        <dbReference type="Proteomes" id="UP001595698"/>
    </source>
</evidence>
<evidence type="ECO:0000256" key="1">
    <source>
        <dbReference type="ARBA" id="ARBA00023015"/>
    </source>
</evidence>
<dbReference type="EMBL" id="JBHSBC010000030">
    <property type="protein sequence ID" value="MFC3983430.1"/>
    <property type="molecule type" value="Genomic_DNA"/>
</dbReference>
<name>A0ABV8F5Z0_9ACTN</name>
<dbReference type="Gene3D" id="3.40.1410.10">
    <property type="entry name" value="Chorismate lyase-like"/>
    <property type="match status" value="1"/>
</dbReference>
<sequence>MTTDERRRSAMKPDNRPQVEKVAASLRAEIMAGLLPARHQLTSIPRLAVEFGVSTATIQSAFKILKEEGLLDSRAGAGVYVREGNPFAVRAAAYFIPTDRGVTYKILDVSEGPAPADIAVALGEERAVLRHRLMLRAETPVELSRSYYPASWAAGTALAGRGKIRGGAPAVLAELGYPEREWSDRISCRPPTAEEAETLEIPQGVPILRQFRTVYSDSRRPVEVSVLIKPGHLYELEYQQVVGPA</sequence>
<proteinExistence type="predicted"/>
<comment type="caution">
    <text evidence="5">The sequence shown here is derived from an EMBL/GenBank/DDBJ whole genome shotgun (WGS) entry which is preliminary data.</text>
</comment>
<accession>A0ABV8F5Z0</accession>
<dbReference type="SMART" id="SM00345">
    <property type="entry name" value="HTH_GNTR"/>
    <property type="match status" value="1"/>
</dbReference>
<dbReference type="Proteomes" id="UP001595698">
    <property type="component" value="Unassembled WGS sequence"/>
</dbReference>
<dbReference type="SUPFAM" id="SSF46785">
    <property type="entry name" value="Winged helix' DNA-binding domain"/>
    <property type="match status" value="1"/>
</dbReference>
<keyword evidence="1" id="KW-0805">Transcription regulation</keyword>
<dbReference type="Gene3D" id="1.10.10.10">
    <property type="entry name" value="Winged helix-like DNA-binding domain superfamily/Winged helix DNA-binding domain"/>
    <property type="match status" value="1"/>
</dbReference>
<dbReference type="SUPFAM" id="SSF64288">
    <property type="entry name" value="Chorismate lyase-like"/>
    <property type="match status" value="1"/>
</dbReference>
<dbReference type="RefSeq" id="WP_386192575.1">
    <property type="nucleotide sequence ID" value="NZ_JBHSBC010000030.1"/>
</dbReference>
<dbReference type="InterPro" id="IPR050679">
    <property type="entry name" value="Bact_HTH_transcr_reg"/>
</dbReference>
<gene>
    <name evidence="5" type="ORF">ACFOYY_25100</name>
</gene>
<dbReference type="SMART" id="SM00866">
    <property type="entry name" value="UTRA"/>
    <property type="match status" value="1"/>
</dbReference>
<dbReference type="PANTHER" id="PTHR44846:SF17">
    <property type="entry name" value="GNTR-FAMILY TRANSCRIPTIONAL REGULATOR"/>
    <property type="match status" value="1"/>
</dbReference>
<organism evidence="5 6">
    <name type="scientific">Streptosporangium jomthongense</name>
    <dbReference type="NCBI Taxonomy" id="1193683"/>
    <lineage>
        <taxon>Bacteria</taxon>
        <taxon>Bacillati</taxon>
        <taxon>Actinomycetota</taxon>
        <taxon>Actinomycetes</taxon>
        <taxon>Streptosporangiales</taxon>
        <taxon>Streptosporangiaceae</taxon>
        <taxon>Streptosporangium</taxon>
    </lineage>
</organism>
<dbReference type="Pfam" id="PF00392">
    <property type="entry name" value="GntR"/>
    <property type="match status" value="1"/>
</dbReference>
<dbReference type="InterPro" id="IPR036390">
    <property type="entry name" value="WH_DNA-bd_sf"/>
</dbReference>
<dbReference type="InterPro" id="IPR000524">
    <property type="entry name" value="Tscrpt_reg_HTH_GntR"/>
</dbReference>
<evidence type="ECO:0000259" key="4">
    <source>
        <dbReference type="PROSITE" id="PS50949"/>
    </source>
</evidence>
<keyword evidence="2" id="KW-0238">DNA-binding</keyword>
<evidence type="ECO:0000256" key="2">
    <source>
        <dbReference type="ARBA" id="ARBA00023125"/>
    </source>
</evidence>
<dbReference type="InterPro" id="IPR011663">
    <property type="entry name" value="UTRA"/>
</dbReference>
<feature type="domain" description="HTH gntR-type" evidence="4">
    <location>
        <begin position="16"/>
        <end position="84"/>
    </location>
</feature>
<keyword evidence="6" id="KW-1185">Reference proteome</keyword>